<gene>
    <name evidence="1" type="ORF">ABZ508_17605</name>
</gene>
<dbReference type="RefSeq" id="WP_359657361.1">
    <property type="nucleotide sequence ID" value="NZ_JBEXZO010000012.1"/>
</dbReference>
<comment type="caution">
    <text evidence="1">The sequence shown here is derived from an EMBL/GenBank/DDBJ whole genome shotgun (WGS) entry which is preliminary data.</text>
</comment>
<keyword evidence="2" id="KW-1185">Reference proteome</keyword>
<reference evidence="1 2" key="1">
    <citation type="submission" date="2024-06" db="EMBL/GenBank/DDBJ databases">
        <title>The Natural Products Discovery Center: Release of the First 8490 Sequenced Strains for Exploring Actinobacteria Biosynthetic Diversity.</title>
        <authorList>
            <person name="Kalkreuter E."/>
            <person name="Kautsar S.A."/>
            <person name="Yang D."/>
            <person name="Bader C.D."/>
            <person name="Teijaro C.N."/>
            <person name="Fluegel L."/>
            <person name="Davis C.M."/>
            <person name="Simpson J.R."/>
            <person name="Lauterbach L."/>
            <person name="Steele A.D."/>
            <person name="Gui C."/>
            <person name="Meng S."/>
            <person name="Li G."/>
            <person name="Viehrig K."/>
            <person name="Ye F."/>
            <person name="Su P."/>
            <person name="Kiefer A.F."/>
            <person name="Nichols A."/>
            <person name="Cepeda A.J."/>
            <person name="Yan W."/>
            <person name="Fan B."/>
            <person name="Jiang Y."/>
            <person name="Adhikari A."/>
            <person name="Zheng C.-J."/>
            <person name="Schuster L."/>
            <person name="Cowan T.M."/>
            <person name="Smanski M.J."/>
            <person name="Chevrette M.G."/>
            <person name="De Carvalho L.P.S."/>
            <person name="Shen B."/>
        </authorList>
    </citation>
    <scope>NUCLEOTIDE SEQUENCE [LARGE SCALE GENOMIC DNA]</scope>
    <source>
        <strain evidence="1 2">NPDC006337</strain>
    </source>
</reference>
<sequence>MTVLPDTGFTPSAEDRAGLDAWFAAYDEAGARRDIARMADMAVFPLNLVSDDSQGDGRTAQWTREQFIDTMSQVMSDSGDRPISFASTRTPVFLSPSMAVVFTDSTMTAGEETHRLRYADILVRRGGTWAFQTMIQSGWGDALG</sequence>
<dbReference type="SUPFAM" id="SSF54427">
    <property type="entry name" value="NTF2-like"/>
    <property type="match status" value="1"/>
</dbReference>
<dbReference type="InterPro" id="IPR032710">
    <property type="entry name" value="NTF2-like_dom_sf"/>
</dbReference>
<dbReference type="EMBL" id="JBEXZR010000014">
    <property type="protein sequence ID" value="MEU0709176.1"/>
    <property type="molecule type" value="Genomic_DNA"/>
</dbReference>
<dbReference type="Gene3D" id="3.10.450.50">
    <property type="match status" value="1"/>
</dbReference>
<proteinExistence type="predicted"/>
<evidence type="ECO:0000313" key="2">
    <source>
        <dbReference type="Proteomes" id="UP001550378"/>
    </source>
</evidence>
<organism evidence="1 2">
    <name type="scientific">Streptomyces lavendulocolor</name>
    <dbReference type="NCBI Taxonomy" id="67316"/>
    <lineage>
        <taxon>Bacteria</taxon>
        <taxon>Bacillati</taxon>
        <taxon>Actinomycetota</taxon>
        <taxon>Actinomycetes</taxon>
        <taxon>Kitasatosporales</taxon>
        <taxon>Streptomycetaceae</taxon>
        <taxon>Streptomyces</taxon>
    </lineage>
</organism>
<protein>
    <submittedName>
        <fullName evidence="1">Nuclear transport factor 2 family protein</fullName>
    </submittedName>
</protein>
<dbReference type="Proteomes" id="UP001550378">
    <property type="component" value="Unassembled WGS sequence"/>
</dbReference>
<accession>A0ABV2W7M9</accession>
<evidence type="ECO:0000313" key="1">
    <source>
        <dbReference type="EMBL" id="MEU0709176.1"/>
    </source>
</evidence>
<name>A0ABV2W7M9_9ACTN</name>